<dbReference type="Gene3D" id="1.25.40.590">
    <property type="entry name" value="Type IV / VI secretion system, DotU"/>
    <property type="match status" value="1"/>
</dbReference>
<feature type="transmembrane region" description="Helical" evidence="1">
    <location>
        <begin position="186"/>
        <end position="204"/>
    </location>
</feature>
<name>A0A0C4YMN1_9BURK</name>
<dbReference type="PANTHER" id="PTHR38033:SF1">
    <property type="entry name" value="DOTU FAMILY TYPE IV_VI SECRETION SYSTEM PROTEIN"/>
    <property type="match status" value="1"/>
</dbReference>
<dbReference type="EMBL" id="CP010537">
    <property type="protein sequence ID" value="AJG21851.1"/>
    <property type="molecule type" value="Genomic_DNA"/>
</dbReference>
<dbReference type="KEGG" id="cbw:RR42_s0255"/>
<feature type="domain" description="Type IV / VI secretion system DotU" evidence="2">
    <location>
        <begin position="12"/>
        <end position="204"/>
    </location>
</feature>
<dbReference type="AlphaFoldDB" id="A0A0C4YMN1"/>
<dbReference type="InterPro" id="IPR038522">
    <property type="entry name" value="T4/T6SS_DotU_sf"/>
</dbReference>
<protein>
    <submittedName>
        <fullName evidence="3">Putative membrane protein</fullName>
    </submittedName>
</protein>
<feature type="transmembrane region" description="Helical" evidence="1">
    <location>
        <begin position="120"/>
        <end position="141"/>
    </location>
</feature>
<dbReference type="OrthoDB" id="345640at2"/>
<keyword evidence="1" id="KW-0472">Membrane</keyword>
<evidence type="ECO:0000313" key="4">
    <source>
        <dbReference type="Proteomes" id="UP000031843"/>
    </source>
</evidence>
<organism evidence="3 4">
    <name type="scientific">Cupriavidus basilensis</name>
    <dbReference type="NCBI Taxonomy" id="68895"/>
    <lineage>
        <taxon>Bacteria</taxon>
        <taxon>Pseudomonadati</taxon>
        <taxon>Pseudomonadota</taxon>
        <taxon>Betaproteobacteria</taxon>
        <taxon>Burkholderiales</taxon>
        <taxon>Burkholderiaceae</taxon>
        <taxon>Cupriavidus</taxon>
    </lineage>
</organism>
<accession>A0A0C4YMN1</accession>
<evidence type="ECO:0000259" key="2">
    <source>
        <dbReference type="Pfam" id="PF09850"/>
    </source>
</evidence>
<dbReference type="STRING" id="68895.RR42_s0255"/>
<dbReference type="RefSeq" id="WP_043353030.1">
    <property type="nucleotide sequence ID" value="NZ_CP010537.1"/>
</dbReference>
<keyword evidence="1" id="KW-1133">Transmembrane helix</keyword>
<dbReference type="Proteomes" id="UP000031843">
    <property type="component" value="Chromosome secondary"/>
</dbReference>
<dbReference type="NCBIfam" id="TIGR03349">
    <property type="entry name" value="IV_VI_DotU"/>
    <property type="match status" value="1"/>
</dbReference>
<dbReference type="InterPro" id="IPR017732">
    <property type="entry name" value="T4/T6SS_DotU"/>
</dbReference>
<gene>
    <name evidence="3" type="ORF">RR42_s0255</name>
</gene>
<evidence type="ECO:0000313" key="3">
    <source>
        <dbReference type="EMBL" id="AJG21851.1"/>
    </source>
</evidence>
<proteinExistence type="predicted"/>
<keyword evidence="1" id="KW-0812">Transmembrane</keyword>
<keyword evidence="4" id="KW-1185">Reference proteome</keyword>
<sequence>MTTFSTSMLPLALRDTALTVTELTDDTKPMGFKAFQSLCLGQVSRLREELSAAGLPADVVEDAVYAQCALLDEVALCRLPDDDRGAWEREPLQVREFRSHDAGQALIARIERRLGEAKPVLPLLIVFYAALGLGFQGRFALDGASERLALMQAIDERMDRAGWRKPDGPVLVTDGKAHRWCAHLSPLAWITISCVGAGLVYLALDRWLAAAIVPLAG</sequence>
<dbReference type="PANTHER" id="PTHR38033">
    <property type="entry name" value="MEMBRANE PROTEIN-RELATED"/>
    <property type="match status" value="1"/>
</dbReference>
<evidence type="ECO:0000256" key="1">
    <source>
        <dbReference type="SAM" id="Phobius"/>
    </source>
</evidence>
<dbReference type="Pfam" id="PF09850">
    <property type="entry name" value="DotU"/>
    <property type="match status" value="1"/>
</dbReference>
<reference evidence="3 4" key="1">
    <citation type="journal article" date="2015" name="Genome Announc.">
        <title>Complete Genome Sequence of Cupriavidus basilensis 4G11, Isolated from the Oak Ridge Field Research Center Site.</title>
        <authorList>
            <person name="Ray J."/>
            <person name="Waters R.J."/>
            <person name="Skerker J.M."/>
            <person name="Kuehl J.V."/>
            <person name="Price M.N."/>
            <person name="Huang J."/>
            <person name="Chakraborty R."/>
            <person name="Arkin A.P."/>
            <person name="Deutschbauer A."/>
        </authorList>
    </citation>
    <scope>NUCLEOTIDE SEQUENCE [LARGE SCALE GENOMIC DNA]</scope>
    <source>
        <strain evidence="3">4G11</strain>
    </source>
</reference>